<proteinExistence type="predicted"/>
<keyword evidence="2" id="KW-1133">Transmembrane helix</keyword>
<feature type="transmembrane region" description="Helical" evidence="2">
    <location>
        <begin position="24"/>
        <end position="41"/>
    </location>
</feature>
<feature type="compositionally biased region" description="Polar residues" evidence="1">
    <location>
        <begin position="91"/>
        <end position="100"/>
    </location>
</feature>
<keyword evidence="2" id="KW-0812">Transmembrane</keyword>
<evidence type="ECO:0008006" key="5">
    <source>
        <dbReference type="Google" id="ProtNLM"/>
    </source>
</evidence>
<keyword evidence="2" id="KW-0472">Membrane</keyword>
<dbReference type="Proteomes" id="UP000693892">
    <property type="component" value="Unassembled WGS sequence"/>
</dbReference>
<evidence type="ECO:0000256" key="1">
    <source>
        <dbReference type="SAM" id="MobiDB-lite"/>
    </source>
</evidence>
<name>A0A916JTW6_9MICO</name>
<evidence type="ECO:0000313" key="3">
    <source>
        <dbReference type="EMBL" id="CAG7603190.1"/>
    </source>
</evidence>
<protein>
    <recommendedName>
        <fullName evidence="5">DUF3099 domain-containing protein</fullName>
    </recommendedName>
</protein>
<evidence type="ECO:0000256" key="2">
    <source>
        <dbReference type="SAM" id="Phobius"/>
    </source>
</evidence>
<dbReference type="EMBL" id="CAJVAP010000005">
    <property type="protein sequence ID" value="CAG7603190.1"/>
    <property type="molecule type" value="Genomic_DNA"/>
</dbReference>
<gene>
    <name evidence="3" type="ORF">LEUCIP111803_00627</name>
</gene>
<feature type="transmembrane region" description="Helical" evidence="2">
    <location>
        <begin position="47"/>
        <end position="65"/>
    </location>
</feature>
<comment type="caution">
    <text evidence="3">The sequence shown here is derived from an EMBL/GenBank/DDBJ whole genome shotgun (WGS) entry which is preliminary data.</text>
</comment>
<dbReference type="AlphaFoldDB" id="A0A916JTW6"/>
<feature type="region of interest" description="Disordered" evidence="1">
    <location>
        <begin position="70"/>
        <end position="125"/>
    </location>
</feature>
<sequence length="125" mass="13281">MERQYEVTSVGVNPAEDRAHRMRVYFTAMTIRIACVGSLFFVRGWWILLVGVAAVILPYFAVIVANQAAPGVGTRPEPPTPLELTGRSSPAEDSSSTPASEQLLVVDAPAERRAGGPATVDGEAA</sequence>
<reference evidence="3" key="1">
    <citation type="submission" date="2021-06" db="EMBL/GenBank/DDBJ databases">
        <authorList>
            <person name="Criscuolo A."/>
        </authorList>
    </citation>
    <scope>NUCLEOTIDE SEQUENCE</scope>
    <source>
        <strain evidence="3">CIP111803</strain>
    </source>
</reference>
<dbReference type="RefSeq" id="WP_236021846.1">
    <property type="nucleotide sequence ID" value="NZ_CAJVAP010000005.1"/>
</dbReference>
<organism evidence="3 4">
    <name type="scientific">Leucobacter soli</name>
    <dbReference type="NCBI Taxonomy" id="2812850"/>
    <lineage>
        <taxon>Bacteria</taxon>
        <taxon>Bacillati</taxon>
        <taxon>Actinomycetota</taxon>
        <taxon>Actinomycetes</taxon>
        <taxon>Micrococcales</taxon>
        <taxon>Microbacteriaceae</taxon>
        <taxon>Leucobacter</taxon>
    </lineage>
</organism>
<evidence type="ECO:0000313" key="4">
    <source>
        <dbReference type="Proteomes" id="UP000693892"/>
    </source>
</evidence>
<accession>A0A916JTW6</accession>
<dbReference type="Pfam" id="PF11298">
    <property type="entry name" value="DUF3099"/>
    <property type="match status" value="1"/>
</dbReference>
<keyword evidence="4" id="KW-1185">Reference proteome</keyword>
<dbReference type="InterPro" id="IPR021449">
    <property type="entry name" value="DUF3099"/>
</dbReference>